<dbReference type="AlphaFoldDB" id="A0A9W6B693"/>
<proteinExistence type="predicted"/>
<dbReference type="EMBL" id="BRVP01000020">
    <property type="protein sequence ID" value="GLB53611.1"/>
    <property type="molecule type" value="Genomic_DNA"/>
</dbReference>
<dbReference type="Proteomes" id="UP001143545">
    <property type="component" value="Unassembled WGS sequence"/>
</dbReference>
<evidence type="ECO:0000256" key="1">
    <source>
        <dbReference type="SAM" id="MobiDB-lite"/>
    </source>
</evidence>
<accession>A0A9W6B693</accession>
<dbReference type="Pfam" id="PF13557">
    <property type="entry name" value="Phenol_MetA_deg"/>
    <property type="match status" value="1"/>
</dbReference>
<reference evidence="3" key="1">
    <citation type="submission" date="2022-07" db="EMBL/GenBank/DDBJ databases">
        <title>Taxonomy of Novel Oxalotrophic and Methylotrophic Bacteria.</title>
        <authorList>
            <person name="Sahin N."/>
            <person name="Tani A."/>
        </authorList>
    </citation>
    <scope>NUCLEOTIDE SEQUENCE</scope>
    <source>
        <strain evidence="3">AM327</strain>
    </source>
</reference>
<dbReference type="InterPro" id="IPR025737">
    <property type="entry name" value="FApF"/>
</dbReference>
<evidence type="ECO:0000313" key="4">
    <source>
        <dbReference type="Proteomes" id="UP001143545"/>
    </source>
</evidence>
<comment type="caution">
    <text evidence="3">The sequence shown here is derived from an EMBL/GenBank/DDBJ whole genome shotgun (WGS) entry which is preliminary data.</text>
</comment>
<keyword evidence="4" id="KW-1185">Reference proteome</keyword>
<evidence type="ECO:0008006" key="5">
    <source>
        <dbReference type="Google" id="ProtNLM"/>
    </source>
</evidence>
<sequence length="352" mass="40496">MNMKFHFKAILSLFLICFISKSGVAQYTDVINSNRPGSSMSSFSVGKRVLQIETGLNYKSYRHDGFNNSQVDAFAVDFAVRYGFFKEQLEVIWDFTYQFDELMNRTVSPELSENRNGFVKNTIGAKYMIYNPISDEDKIINIRSWDANYGFHWKDMIPTVSIYAGANLILGDTPYDYYNMFNLQNVAFYSQLEEPQISPKVVLTTQSNFAGYWVLVTNWSYNRIGTDYPEMGYIVTLTHSFKNNPRLSIFAENQGYKSDIYSDVLVKGGFAYLLGRDFQIDFGLGASFKNTPSQTNVALGVSFRIDRHVDEVKTNKEKSNKDLSKGKKKKKLKKKKKKKSKVKEIEESIEEE</sequence>
<feature type="region of interest" description="Disordered" evidence="1">
    <location>
        <begin position="313"/>
        <end position="352"/>
    </location>
</feature>
<evidence type="ECO:0000313" key="3">
    <source>
        <dbReference type="EMBL" id="GLB53611.1"/>
    </source>
</evidence>
<feature type="signal peptide" evidence="2">
    <location>
        <begin position="1"/>
        <end position="27"/>
    </location>
</feature>
<feature type="compositionally biased region" description="Basic and acidic residues" evidence="1">
    <location>
        <begin position="313"/>
        <end position="325"/>
    </location>
</feature>
<keyword evidence="2" id="KW-0732">Signal</keyword>
<gene>
    <name evidence="3" type="ORF">NBRC110019_26520</name>
</gene>
<evidence type="ECO:0000256" key="2">
    <source>
        <dbReference type="SAM" id="SignalP"/>
    </source>
</evidence>
<organism evidence="3 4">
    <name type="scientific">Neptunitalea chrysea</name>
    <dbReference type="NCBI Taxonomy" id="1647581"/>
    <lineage>
        <taxon>Bacteria</taxon>
        <taxon>Pseudomonadati</taxon>
        <taxon>Bacteroidota</taxon>
        <taxon>Flavobacteriia</taxon>
        <taxon>Flavobacteriales</taxon>
        <taxon>Flavobacteriaceae</taxon>
        <taxon>Neptunitalea</taxon>
    </lineage>
</organism>
<feature type="compositionally biased region" description="Basic residues" evidence="1">
    <location>
        <begin position="326"/>
        <end position="341"/>
    </location>
</feature>
<protein>
    <recommendedName>
        <fullName evidence="5">MetA-pathway of phenol degradation</fullName>
    </recommendedName>
</protein>
<name>A0A9W6B693_9FLAO</name>
<feature type="chain" id="PRO_5040968687" description="MetA-pathway of phenol degradation" evidence="2">
    <location>
        <begin position="28"/>
        <end position="352"/>
    </location>
</feature>